<sequence>MSAVHAHVTVLLNEAVEALAIHADGTYVDGTFGRGGHSRAVLERLGAQGRLIAFDRDPAAIAAGQALGDARLTLVHSAFGDLDAELDALGVVQVDGVLLDLGVSSPQLDDASRGMSFRFDAPLDMRMDTSRGQTVAEWLAEASVGQITEVIRDYGEERFAHAIAKAIAAARTGGAVATTGQLAAIVEKAVRTREPGQHPATRTFQALRIFINQELEELTRVLPACVARLTPGGRLAVISFHSLEDRIVKRFMRDESRPPVLPARLPIRAADLPPPRLRLIGKAVRPSAAEVEANPRSRSAVMRIAERTEAPA</sequence>
<gene>
    <name evidence="6" type="primary">rsmH</name>
    <name evidence="7" type="ORF">CGK74_01480</name>
</gene>
<keyword evidence="8" id="KW-1185">Reference proteome</keyword>
<keyword evidence="2 6" id="KW-0698">rRNA processing</keyword>
<evidence type="ECO:0000256" key="1">
    <source>
        <dbReference type="ARBA" id="ARBA00010396"/>
    </source>
</evidence>
<dbReference type="HAMAP" id="MF_01007">
    <property type="entry name" value="16SrRNA_methyltr_H"/>
    <property type="match status" value="1"/>
</dbReference>
<dbReference type="PANTHER" id="PTHR11265">
    <property type="entry name" value="S-ADENOSYL-METHYLTRANSFERASE MRAW"/>
    <property type="match status" value="1"/>
</dbReference>
<dbReference type="Pfam" id="PF01795">
    <property type="entry name" value="Methyltransf_5"/>
    <property type="match status" value="1"/>
</dbReference>
<comment type="catalytic activity">
    <reaction evidence="6">
        <text>cytidine(1402) in 16S rRNA + S-adenosyl-L-methionine = N(4)-methylcytidine(1402) in 16S rRNA + S-adenosyl-L-homocysteine + H(+)</text>
        <dbReference type="Rhea" id="RHEA:42928"/>
        <dbReference type="Rhea" id="RHEA-COMP:10286"/>
        <dbReference type="Rhea" id="RHEA-COMP:10287"/>
        <dbReference type="ChEBI" id="CHEBI:15378"/>
        <dbReference type="ChEBI" id="CHEBI:57856"/>
        <dbReference type="ChEBI" id="CHEBI:59789"/>
        <dbReference type="ChEBI" id="CHEBI:74506"/>
        <dbReference type="ChEBI" id="CHEBI:82748"/>
        <dbReference type="EC" id="2.1.1.199"/>
    </reaction>
</comment>
<dbReference type="Proteomes" id="UP000215181">
    <property type="component" value="Unassembled WGS sequence"/>
</dbReference>
<dbReference type="InterPro" id="IPR029063">
    <property type="entry name" value="SAM-dependent_MTases_sf"/>
</dbReference>
<name>A0A235F0W5_9RHOO</name>
<evidence type="ECO:0000313" key="7">
    <source>
        <dbReference type="EMBL" id="OYD54914.1"/>
    </source>
</evidence>
<dbReference type="Gene3D" id="1.10.150.170">
    <property type="entry name" value="Putative methyltransferase TM0872, insert domain"/>
    <property type="match status" value="1"/>
</dbReference>
<dbReference type="EC" id="2.1.1.199" evidence="6"/>
<dbReference type="GO" id="GO:0070475">
    <property type="term" value="P:rRNA base methylation"/>
    <property type="evidence" value="ECO:0007669"/>
    <property type="project" value="UniProtKB-UniRule"/>
</dbReference>
<dbReference type="Gene3D" id="3.40.50.150">
    <property type="entry name" value="Vaccinia Virus protein VP39"/>
    <property type="match status" value="1"/>
</dbReference>
<evidence type="ECO:0000256" key="2">
    <source>
        <dbReference type="ARBA" id="ARBA00022552"/>
    </source>
</evidence>
<evidence type="ECO:0000256" key="3">
    <source>
        <dbReference type="ARBA" id="ARBA00022603"/>
    </source>
</evidence>
<comment type="similarity">
    <text evidence="1 6">Belongs to the methyltransferase superfamily. RsmH family.</text>
</comment>
<dbReference type="SUPFAM" id="SSF81799">
    <property type="entry name" value="Putative methyltransferase TM0872, insert domain"/>
    <property type="match status" value="1"/>
</dbReference>
<feature type="binding site" evidence="6">
    <location>
        <position position="107"/>
    </location>
    <ligand>
        <name>S-adenosyl-L-methionine</name>
        <dbReference type="ChEBI" id="CHEBI:59789"/>
    </ligand>
</feature>
<dbReference type="NCBIfam" id="TIGR00006">
    <property type="entry name" value="16S rRNA (cytosine(1402)-N(4))-methyltransferase RsmH"/>
    <property type="match status" value="1"/>
</dbReference>
<reference evidence="7 8" key="1">
    <citation type="submission" date="2017-07" db="EMBL/GenBank/DDBJ databases">
        <title>Thauera sp. KNDSS-Mac4 genome sequence and assembly.</title>
        <authorList>
            <person name="Mayilraj S."/>
        </authorList>
    </citation>
    <scope>NUCLEOTIDE SEQUENCE [LARGE SCALE GENOMIC DNA]</scope>
    <source>
        <strain evidence="7 8">KNDSS-Mac4</strain>
    </source>
</reference>
<dbReference type="RefSeq" id="WP_094266766.1">
    <property type="nucleotide sequence ID" value="NZ_NOIH01000003.1"/>
</dbReference>
<keyword evidence="4 6" id="KW-0808">Transferase</keyword>
<dbReference type="OrthoDB" id="9806637at2"/>
<dbReference type="GO" id="GO:0071424">
    <property type="term" value="F:rRNA (cytosine-N4-)-methyltransferase activity"/>
    <property type="evidence" value="ECO:0007669"/>
    <property type="project" value="UniProtKB-UniRule"/>
</dbReference>
<evidence type="ECO:0000313" key="8">
    <source>
        <dbReference type="Proteomes" id="UP000215181"/>
    </source>
</evidence>
<feature type="binding site" evidence="6">
    <location>
        <position position="55"/>
    </location>
    <ligand>
        <name>S-adenosyl-L-methionine</name>
        <dbReference type="ChEBI" id="CHEBI:59789"/>
    </ligand>
</feature>
<dbReference type="PANTHER" id="PTHR11265:SF0">
    <property type="entry name" value="12S RRNA N4-METHYLCYTIDINE METHYLTRANSFERASE"/>
    <property type="match status" value="1"/>
</dbReference>
<protein>
    <recommendedName>
        <fullName evidence="6">Ribosomal RNA small subunit methyltransferase H</fullName>
        <ecNumber evidence="6">2.1.1.199</ecNumber>
    </recommendedName>
    <alternativeName>
        <fullName evidence="6">16S rRNA m(4)C1402 methyltransferase</fullName>
    </alternativeName>
    <alternativeName>
        <fullName evidence="6">rRNA (cytosine-N(4)-)-methyltransferase RsmH</fullName>
    </alternativeName>
</protein>
<dbReference type="InterPro" id="IPR023397">
    <property type="entry name" value="SAM-dep_MeTrfase_MraW_recog"/>
</dbReference>
<feature type="binding site" evidence="6">
    <location>
        <position position="100"/>
    </location>
    <ligand>
        <name>S-adenosyl-L-methionine</name>
        <dbReference type="ChEBI" id="CHEBI:59789"/>
    </ligand>
</feature>
<keyword evidence="5 6" id="KW-0949">S-adenosyl-L-methionine</keyword>
<dbReference type="EMBL" id="NOIH01000003">
    <property type="protein sequence ID" value="OYD54914.1"/>
    <property type="molecule type" value="Genomic_DNA"/>
</dbReference>
<organism evidence="7 8">
    <name type="scientific">Thauera propionica</name>
    <dbReference type="NCBI Taxonomy" id="2019431"/>
    <lineage>
        <taxon>Bacteria</taxon>
        <taxon>Pseudomonadati</taxon>
        <taxon>Pseudomonadota</taxon>
        <taxon>Betaproteobacteria</taxon>
        <taxon>Rhodocyclales</taxon>
        <taxon>Zoogloeaceae</taxon>
        <taxon>Thauera</taxon>
    </lineage>
</organism>
<comment type="function">
    <text evidence="6">Specifically methylates the N4 position of cytidine in position 1402 (C1402) of 16S rRNA.</text>
</comment>
<dbReference type="PIRSF" id="PIRSF004486">
    <property type="entry name" value="MraW"/>
    <property type="match status" value="1"/>
</dbReference>
<keyword evidence="3 6" id="KW-0489">Methyltransferase</keyword>
<evidence type="ECO:0000256" key="4">
    <source>
        <dbReference type="ARBA" id="ARBA00022679"/>
    </source>
</evidence>
<dbReference type="SUPFAM" id="SSF53335">
    <property type="entry name" value="S-adenosyl-L-methionine-dependent methyltransferases"/>
    <property type="match status" value="1"/>
</dbReference>
<feature type="binding site" evidence="6">
    <location>
        <begin position="35"/>
        <end position="37"/>
    </location>
    <ligand>
        <name>S-adenosyl-L-methionine</name>
        <dbReference type="ChEBI" id="CHEBI:59789"/>
    </ligand>
</feature>
<accession>A0A235F0W5</accession>
<dbReference type="GO" id="GO:0005737">
    <property type="term" value="C:cytoplasm"/>
    <property type="evidence" value="ECO:0007669"/>
    <property type="project" value="UniProtKB-SubCell"/>
</dbReference>
<evidence type="ECO:0000256" key="6">
    <source>
        <dbReference type="HAMAP-Rule" id="MF_01007"/>
    </source>
</evidence>
<comment type="subcellular location">
    <subcellularLocation>
        <location evidence="6">Cytoplasm</location>
    </subcellularLocation>
</comment>
<proteinExistence type="inferred from homology"/>
<comment type="caution">
    <text evidence="7">The sequence shown here is derived from an EMBL/GenBank/DDBJ whole genome shotgun (WGS) entry which is preliminary data.</text>
</comment>
<feature type="binding site" evidence="6">
    <location>
        <position position="79"/>
    </location>
    <ligand>
        <name>S-adenosyl-L-methionine</name>
        <dbReference type="ChEBI" id="CHEBI:59789"/>
    </ligand>
</feature>
<dbReference type="InterPro" id="IPR002903">
    <property type="entry name" value="RsmH"/>
</dbReference>
<evidence type="ECO:0000256" key="5">
    <source>
        <dbReference type="ARBA" id="ARBA00022691"/>
    </source>
</evidence>
<keyword evidence="6" id="KW-0963">Cytoplasm</keyword>
<dbReference type="AlphaFoldDB" id="A0A235F0W5"/>